<comment type="catalytic activity">
    <reaction evidence="4">
        <text>a 2-deoxystreptamine antibiotic + acetyl-CoA = an N(3)-acetyl-2-deoxystreptamine antibiotic + CoA + H(+)</text>
        <dbReference type="Rhea" id="RHEA:12665"/>
        <dbReference type="ChEBI" id="CHEBI:15378"/>
        <dbReference type="ChEBI" id="CHEBI:57287"/>
        <dbReference type="ChEBI" id="CHEBI:57288"/>
        <dbReference type="ChEBI" id="CHEBI:57921"/>
        <dbReference type="ChEBI" id="CHEBI:77452"/>
        <dbReference type="EC" id="2.3.1.81"/>
    </reaction>
</comment>
<evidence type="ECO:0000313" key="6">
    <source>
        <dbReference type="Proteomes" id="UP000031967"/>
    </source>
</evidence>
<keyword evidence="2 4" id="KW-0808">Transferase</keyword>
<dbReference type="Proteomes" id="UP000031967">
    <property type="component" value="Unassembled WGS sequence"/>
</dbReference>
<name>A0ABR5ABP8_9BACL</name>
<evidence type="ECO:0000256" key="1">
    <source>
        <dbReference type="ARBA" id="ARBA00006383"/>
    </source>
</evidence>
<comment type="similarity">
    <text evidence="1 4">Belongs to the antibiotic N-acetyltransferase family.</text>
</comment>
<evidence type="ECO:0000256" key="3">
    <source>
        <dbReference type="ARBA" id="ARBA00023315"/>
    </source>
</evidence>
<dbReference type="Pfam" id="PF02522">
    <property type="entry name" value="Antibiotic_NAT"/>
    <property type="match status" value="1"/>
</dbReference>
<dbReference type="SUPFAM" id="SSF110710">
    <property type="entry name" value="TTHA0583/YokD-like"/>
    <property type="match status" value="1"/>
</dbReference>
<comment type="caution">
    <text evidence="5">The sequence shown here is derived from an EMBL/GenBank/DDBJ whole genome shotgun (WGS) entry which is preliminary data.</text>
</comment>
<keyword evidence="3 4" id="KW-0012">Acyltransferase</keyword>
<dbReference type="EC" id="2.3.1.-" evidence="4"/>
<dbReference type="RefSeq" id="WP_041051123.1">
    <property type="nucleotide sequence ID" value="NZ_JXAK01000060.1"/>
</dbReference>
<dbReference type="PANTHER" id="PTHR11104">
    <property type="entry name" value="AMINOGLYCOSIDE N3-ACETYLTRANSFERASE"/>
    <property type="match status" value="1"/>
</dbReference>
<accession>A0ABR5ABP8</accession>
<protein>
    <recommendedName>
        <fullName evidence="4">Aminoglycoside N(3)-acetyltransferase</fullName>
        <ecNumber evidence="4">2.3.1.-</ecNumber>
    </recommendedName>
</protein>
<reference evidence="5 6" key="1">
    <citation type="submission" date="2014-12" db="EMBL/GenBank/DDBJ databases">
        <title>Draft genome sequence of Paenibacillus kamchatkensis strain B-2647.</title>
        <authorList>
            <person name="Karlyshev A.V."/>
            <person name="Kudryashova E.B."/>
        </authorList>
    </citation>
    <scope>NUCLEOTIDE SEQUENCE [LARGE SCALE GENOMIC DNA]</scope>
    <source>
        <strain evidence="5 6">VKM B-2647</strain>
    </source>
</reference>
<dbReference type="PANTHER" id="PTHR11104:SF0">
    <property type="entry name" value="SPBETA PROPHAGE-DERIVED AMINOGLYCOSIDE N(3')-ACETYLTRANSFERASE-LIKE PROTEIN YOKD"/>
    <property type="match status" value="1"/>
</dbReference>
<evidence type="ECO:0000256" key="4">
    <source>
        <dbReference type="RuleBase" id="RU365031"/>
    </source>
</evidence>
<sequence length="278" mass="29970">MSRDGEQRAIEATAGLPPTVGSLRDDMRALGIREGMTLLVHSSLTSLGWVVGGAQAVVMALLEAVGESGTLMMPTQTGGLSEPSLWTNPPVPEAWWPVIRAHMPAYDPAVTPTRSMGAIAETFRTWPGTIRSSHPHVSFAARGPLAEQLLAGHSLTDGLGERSPLARMYAAGGSVLLLGVGHGNNTSLHLAEYRADYPGKEAREFAAPFMTDGQREWIAYMDINLNSDDFAEIGQAFGVATGLIRHGRVGMAQAQLMPQRELVDYAVRWMLQNRQARA</sequence>
<dbReference type="EMBL" id="JXAK01000060">
    <property type="protein sequence ID" value="KIL38461.1"/>
    <property type="molecule type" value="Genomic_DNA"/>
</dbReference>
<keyword evidence="4" id="KW-0046">Antibiotic resistance</keyword>
<evidence type="ECO:0000313" key="5">
    <source>
        <dbReference type="EMBL" id="KIL38461.1"/>
    </source>
</evidence>
<keyword evidence="6" id="KW-1185">Reference proteome</keyword>
<dbReference type="InterPro" id="IPR003679">
    <property type="entry name" value="Amioglycoside_AcTrfase"/>
</dbReference>
<dbReference type="InterPro" id="IPR028345">
    <property type="entry name" value="Antibiotic_NAT-like"/>
</dbReference>
<gene>
    <name evidence="5" type="ORF">SD70_26190</name>
</gene>
<proteinExistence type="inferred from homology"/>
<organism evidence="5 6">
    <name type="scientific">Gordoniibacillus kamchatkensis</name>
    <dbReference type="NCBI Taxonomy" id="1590651"/>
    <lineage>
        <taxon>Bacteria</taxon>
        <taxon>Bacillati</taxon>
        <taxon>Bacillota</taxon>
        <taxon>Bacilli</taxon>
        <taxon>Bacillales</taxon>
        <taxon>Paenibacillaceae</taxon>
        <taxon>Gordoniibacillus</taxon>
    </lineage>
</organism>
<evidence type="ECO:0000256" key="2">
    <source>
        <dbReference type="ARBA" id="ARBA00022679"/>
    </source>
</evidence>